<evidence type="ECO:0008006" key="4">
    <source>
        <dbReference type="Google" id="ProtNLM"/>
    </source>
</evidence>
<proteinExistence type="predicted"/>
<evidence type="ECO:0000313" key="2">
    <source>
        <dbReference type="EMBL" id="OYQ43863.1"/>
    </source>
</evidence>
<dbReference type="Proteomes" id="UP000216605">
    <property type="component" value="Unassembled WGS sequence"/>
</dbReference>
<protein>
    <recommendedName>
        <fullName evidence="4">Tetratricopeptide repeat protein</fullName>
    </recommendedName>
</protein>
<accession>A0A255ZQT1</accession>
<dbReference type="AlphaFoldDB" id="A0A255ZQT1"/>
<feature type="signal peptide" evidence="1">
    <location>
        <begin position="1"/>
        <end position="18"/>
    </location>
</feature>
<reference evidence="2 3" key="1">
    <citation type="submission" date="2017-07" db="EMBL/GenBank/DDBJ databases">
        <title>Flavobacterium cyanobacteriorum sp. nov., isolated from cyanobacterial aggregates in a eutrophic lake.</title>
        <authorList>
            <person name="Cai H."/>
        </authorList>
    </citation>
    <scope>NUCLEOTIDE SEQUENCE [LARGE SCALE GENOMIC DNA]</scope>
    <source>
        <strain evidence="2 3">TH021</strain>
    </source>
</reference>
<evidence type="ECO:0000256" key="1">
    <source>
        <dbReference type="SAM" id="SignalP"/>
    </source>
</evidence>
<organism evidence="2 3">
    <name type="scientific">Flavobacterium cyanobacteriorum</name>
    <dbReference type="NCBI Taxonomy" id="2022802"/>
    <lineage>
        <taxon>Bacteria</taxon>
        <taxon>Pseudomonadati</taxon>
        <taxon>Bacteroidota</taxon>
        <taxon>Flavobacteriia</taxon>
        <taxon>Flavobacteriales</taxon>
        <taxon>Flavobacteriaceae</taxon>
        <taxon>Flavobacterium</taxon>
    </lineage>
</organism>
<dbReference type="RefSeq" id="WP_094412400.1">
    <property type="nucleotide sequence ID" value="NZ_NOXV01000166.1"/>
</dbReference>
<dbReference type="EMBL" id="NOXV01000166">
    <property type="protein sequence ID" value="OYQ43863.1"/>
    <property type="molecule type" value="Genomic_DNA"/>
</dbReference>
<name>A0A255ZQT1_9FLAO</name>
<keyword evidence="3" id="KW-1185">Reference proteome</keyword>
<sequence>MVRLITFLLLLTGSMLSAQSQYDQGMQRAFKFWSEGRNAEAASLFERMASAEKNNWLPNYYVALVNTTQAFETKDREKINALLTKAQAAQDAAIAIAPNEPELLVMQAMIHTAWIAFDPMTNGMKLSPRINELYAKAFAIAPDNPRVVFCKAEFDMGSAKFFGKDIKPLCAQVEKSIQLFEAYKQPSAYYPAWGLDRAKETLAECKK</sequence>
<feature type="chain" id="PRO_5012265327" description="Tetratricopeptide repeat protein" evidence="1">
    <location>
        <begin position="19"/>
        <end position="207"/>
    </location>
</feature>
<gene>
    <name evidence="2" type="ORF">CHU92_02835</name>
</gene>
<dbReference type="Gene3D" id="1.25.40.10">
    <property type="entry name" value="Tetratricopeptide repeat domain"/>
    <property type="match status" value="1"/>
</dbReference>
<dbReference type="OrthoDB" id="1150971at2"/>
<comment type="caution">
    <text evidence="2">The sequence shown here is derived from an EMBL/GenBank/DDBJ whole genome shotgun (WGS) entry which is preliminary data.</text>
</comment>
<dbReference type="InterPro" id="IPR011990">
    <property type="entry name" value="TPR-like_helical_dom_sf"/>
</dbReference>
<evidence type="ECO:0000313" key="3">
    <source>
        <dbReference type="Proteomes" id="UP000216605"/>
    </source>
</evidence>
<keyword evidence="1" id="KW-0732">Signal</keyword>